<feature type="compositionally biased region" description="Basic and acidic residues" evidence="1">
    <location>
        <begin position="28"/>
        <end position="37"/>
    </location>
</feature>
<gene>
    <name evidence="3" type="ORF">BaRGS_00003858</name>
</gene>
<evidence type="ECO:0000256" key="1">
    <source>
        <dbReference type="SAM" id="MobiDB-lite"/>
    </source>
</evidence>
<dbReference type="EMBL" id="JACVVK020000013">
    <property type="protein sequence ID" value="KAK7504830.1"/>
    <property type="molecule type" value="Genomic_DNA"/>
</dbReference>
<dbReference type="InterPro" id="IPR016024">
    <property type="entry name" value="ARM-type_fold"/>
</dbReference>
<dbReference type="InterPro" id="IPR011989">
    <property type="entry name" value="ARM-like"/>
</dbReference>
<dbReference type="Pfam" id="PF13676">
    <property type="entry name" value="TIR_2"/>
    <property type="match status" value="1"/>
</dbReference>
<dbReference type="InterPro" id="IPR000157">
    <property type="entry name" value="TIR_dom"/>
</dbReference>
<dbReference type="SUPFAM" id="SSF48371">
    <property type="entry name" value="ARM repeat"/>
    <property type="match status" value="1"/>
</dbReference>
<dbReference type="PANTHER" id="PTHR46270:SF2">
    <property type="entry name" value="TIR DOMAIN-CONTAINING PROTEIN"/>
    <property type="match status" value="1"/>
</dbReference>
<dbReference type="Proteomes" id="UP001519460">
    <property type="component" value="Unassembled WGS sequence"/>
</dbReference>
<reference evidence="3 4" key="1">
    <citation type="journal article" date="2023" name="Sci. Data">
        <title>Genome assembly of the Korean intertidal mud-creeper Batillaria attramentaria.</title>
        <authorList>
            <person name="Patra A.K."/>
            <person name="Ho P.T."/>
            <person name="Jun S."/>
            <person name="Lee S.J."/>
            <person name="Kim Y."/>
            <person name="Won Y.J."/>
        </authorList>
    </citation>
    <scope>NUCLEOTIDE SEQUENCE [LARGE SCALE GENOMIC DNA]</scope>
    <source>
        <strain evidence="3">Wonlab-2016</strain>
    </source>
</reference>
<protein>
    <recommendedName>
        <fullName evidence="2">TIR domain-containing protein</fullName>
    </recommendedName>
</protein>
<accession>A0ABD0LYZ5</accession>
<dbReference type="PANTHER" id="PTHR46270">
    <property type="entry name" value="ARMADILLO-TYPE FOLD-RELATED"/>
    <property type="match status" value="1"/>
</dbReference>
<comment type="caution">
    <text evidence="3">The sequence shown here is derived from an EMBL/GenBank/DDBJ whole genome shotgun (WGS) entry which is preliminary data.</text>
</comment>
<evidence type="ECO:0000313" key="4">
    <source>
        <dbReference type="Proteomes" id="UP001519460"/>
    </source>
</evidence>
<name>A0ABD0LYZ5_9CAEN</name>
<dbReference type="AlphaFoldDB" id="A0ABD0LYZ5"/>
<proteinExistence type="predicted"/>
<feature type="region of interest" description="Disordered" evidence="1">
    <location>
        <begin position="28"/>
        <end position="52"/>
    </location>
</feature>
<dbReference type="Gene3D" id="1.25.10.10">
    <property type="entry name" value="Leucine-rich Repeat Variant"/>
    <property type="match status" value="2"/>
</dbReference>
<sequence>MADSSSATPVVHKVATSIRGQYNYDEASHGIKSESGETTKTGTSPAGGRHGPNVALPKYMERLKPELKAEDAEKAFKLIEQHPNLHEHFTATAAFLITLSQQPSNYKFLADLLKAVWSTTRARNDALSKFTVAVGFVDKSVHLYQQIIWDRDLGCVTEIRRKNTSASMVCVYNMLSAFLNLTNDSAEFRLRLAETGVLSGFMENIKAMLHKTDEYLESSEAYFLFMMCLQNCSKSTEVLPVVRRLAPVENIRPFLSRRSAVLKLTALMTLATLVDEAESKQLMADGEILSFLLRHFQAAVTERHSVLHLSYCLNVDDFLYALNGLAKNDNNKRLIFEKGYVQPLVSVLESGTEEQKRLAVAVIWELAFDPENSWQIRENQRLMKLLNDIKSSTALSSGYAVNAVWVISDRTSEGARGKPQSGTHRLLQNSNLRTILGKSEVEFALDQLRLKSAASGRPASATYTRAQVLAELRDLVQDGTNRQEFLDKGGIDVLALILENADDEERLQTLNLLLDLSENAEIRSILMAHTLLMPLVEKLKVSVDSTLAQAAHRLARILQRTDGEETARTLDSPGDILVSCHKGDKHKASLVVDHLRRHKYKVRLHAAGDTEEEVEGEAVPTPDETSRPVDGASVVLFCVSLRYKKNKLCRMQCEYAANCKLHKDLIAVLVDTDYRPDGWLQDVLNKKVKVVVDVTDSGSREKELEKLVATLGDRGKGT</sequence>
<feature type="domain" description="TIR" evidence="2">
    <location>
        <begin position="576"/>
        <end position="708"/>
    </location>
</feature>
<evidence type="ECO:0000313" key="3">
    <source>
        <dbReference type="EMBL" id="KAK7504830.1"/>
    </source>
</evidence>
<evidence type="ECO:0000259" key="2">
    <source>
        <dbReference type="Pfam" id="PF13676"/>
    </source>
</evidence>
<organism evidence="3 4">
    <name type="scientific">Batillaria attramentaria</name>
    <dbReference type="NCBI Taxonomy" id="370345"/>
    <lineage>
        <taxon>Eukaryota</taxon>
        <taxon>Metazoa</taxon>
        <taxon>Spiralia</taxon>
        <taxon>Lophotrochozoa</taxon>
        <taxon>Mollusca</taxon>
        <taxon>Gastropoda</taxon>
        <taxon>Caenogastropoda</taxon>
        <taxon>Sorbeoconcha</taxon>
        <taxon>Cerithioidea</taxon>
        <taxon>Batillariidae</taxon>
        <taxon>Batillaria</taxon>
    </lineage>
</organism>
<keyword evidence="4" id="KW-1185">Reference proteome</keyword>